<dbReference type="PANTHER" id="PTHR35295:SF1">
    <property type="entry name" value="DNA LIGASE-LIKE PROTEIN"/>
    <property type="match status" value="1"/>
</dbReference>
<feature type="transmembrane region" description="Helical" evidence="1">
    <location>
        <begin position="69"/>
        <end position="88"/>
    </location>
</feature>
<sequence length="206" mass="24292">MKEKADHLQGLKDTVSKFEEGKERLYMRYEQQRKKEKTMISEQERFCTEKIAQLEESLNKKETGMNDPCCLLFYVILPTAVLALYRSIFIHTIQTVQFVIFVLHETCDSLPRKLRHELHKHTLILRPKNNPDEEHGYNLFNSPVCQQLYSGFKYVSSKSCDVQIDVRCVLQLRRRSTMKAIRIISYTLPPQKPSFVVLVELKHPLY</sequence>
<dbReference type="SUPFAM" id="SSF57889">
    <property type="entry name" value="Cysteine-rich domain"/>
    <property type="match status" value="1"/>
</dbReference>
<dbReference type="InterPro" id="IPR046349">
    <property type="entry name" value="C1-like_sf"/>
</dbReference>
<keyword evidence="3" id="KW-1185">Reference proteome</keyword>
<accession>A0ABQ8D917</accession>
<evidence type="ECO:0000313" key="2">
    <source>
        <dbReference type="EMBL" id="KAH0925462.1"/>
    </source>
</evidence>
<organism evidence="2 3">
    <name type="scientific">Brassica napus</name>
    <name type="common">Rape</name>
    <dbReference type="NCBI Taxonomy" id="3708"/>
    <lineage>
        <taxon>Eukaryota</taxon>
        <taxon>Viridiplantae</taxon>
        <taxon>Streptophyta</taxon>
        <taxon>Embryophyta</taxon>
        <taxon>Tracheophyta</taxon>
        <taxon>Spermatophyta</taxon>
        <taxon>Magnoliopsida</taxon>
        <taxon>eudicotyledons</taxon>
        <taxon>Gunneridae</taxon>
        <taxon>Pentapetalae</taxon>
        <taxon>rosids</taxon>
        <taxon>malvids</taxon>
        <taxon>Brassicales</taxon>
        <taxon>Brassicaceae</taxon>
        <taxon>Brassiceae</taxon>
        <taxon>Brassica</taxon>
    </lineage>
</organism>
<keyword evidence="1" id="KW-1133">Transmembrane helix</keyword>
<gene>
    <name evidence="2" type="ORF">HID58_017718</name>
</gene>
<evidence type="ECO:0000256" key="1">
    <source>
        <dbReference type="SAM" id="Phobius"/>
    </source>
</evidence>
<name>A0ABQ8D917_BRANA</name>
<comment type="caution">
    <text evidence="2">The sequence shown here is derived from an EMBL/GenBank/DDBJ whole genome shotgun (WGS) entry which is preliminary data.</text>
</comment>
<keyword evidence="1" id="KW-0812">Transmembrane</keyword>
<proteinExistence type="predicted"/>
<evidence type="ECO:0000313" key="3">
    <source>
        <dbReference type="Proteomes" id="UP000824890"/>
    </source>
</evidence>
<keyword evidence="1" id="KW-0472">Membrane</keyword>
<dbReference type="Proteomes" id="UP000824890">
    <property type="component" value="Unassembled WGS sequence"/>
</dbReference>
<protein>
    <submittedName>
        <fullName evidence="2">Uncharacterized protein</fullName>
    </submittedName>
</protein>
<dbReference type="PANTHER" id="PTHR35295">
    <property type="entry name" value="DNA LIGASE-LIKE PROTEIN"/>
    <property type="match status" value="1"/>
</dbReference>
<dbReference type="EMBL" id="JAGKQM010000005">
    <property type="protein sequence ID" value="KAH0925462.1"/>
    <property type="molecule type" value="Genomic_DNA"/>
</dbReference>
<reference evidence="2 3" key="1">
    <citation type="submission" date="2021-05" db="EMBL/GenBank/DDBJ databases">
        <title>Genome Assembly of Synthetic Allotetraploid Brassica napus Reveals Homoeologous Exchanges between Subgenomes.</title>
        <authorList>
            <person name="Davis J.T."/>
        </authorList>
    </citation>
    <scope>NUCLEOTIDE SEQUENCE [LARGE SCALE GENOMIC DNA]</scope>
    <source>
        <strain evidence="3">cv. Da-Ae</strain>
        <tissue evidence="2">Seedling</tissue>
    </source>
</reference>